<keyword evidence="4 12" id="KW-0894">Sodium channel</keyword>
<organism evidence="14 15">
    <name type="scientific">Melipona quadrifasciata</name>
    <dbReference type="NCBI Taxonomy" id="166423"/>
    <lineage>
        <taxon>Eukaryota</taxon>
        <taxon>Metazoa</taxon>
        <taxon>Ecdysozoa</taxon>
        <taxon>Arthropoda</taxon>
        <taxon>Hexapoda</taxon>
        <taxon>Insecta</taxon>
        <taxon>Pterygota</taxon>
        <taxon>Neoptera</taxon>
        <taxon>Endopterygota</taxon>
        <taxon>Hymenoptera</taxon>
        <taxon>Apocrita</taxon>
        <taxon>Aculeata</taxon>
        <taxon>Apoidea</taxon>
        <taxon>Anthophila</taxon>
        <taxon>Apidae</taxon>
        <taxon>Melipona</taxon>
    </lineage>
</organism>
<evidence type="ECO:0000256" key="7">
    <source>
        <dbReference type="ARBA" id="ARBA00023053"/>
    </source>
</evidence>
<evidence type="ECO:0000256" key="6">
    <source>
        <dbReference type="ARBA" id="ARBA00022989"/>
    </source>
</evidence>
<dbReference type="STRING" id="166423.A0A0M9A468"/>
<comment type="similarity">
    <text evidence="2 12">Belongs to the amiloride-sensitive sodium channel (TC 1.A.6) family.</text>
</comment>
<keyword evidence="7" id="KW-0915">Sodium</keyword>
<keyword evidence="5 12" id="KW-0812">Transmembrane</keyword>
<evidence type="ECO:0000256" key="3">
    <source>
        <dbReference type="ARBA" id="ARBA00022448"/>
    </source>
</evidence>
<reference evidence="14 15" key="1">
    <citation type="submission" date="2015-07" db="EMBL/GenBank/DDBJ databases">
        <title>The genome of Melipona quadrifasciata.</title>
        <authorList>
            <person name="Pan H."/>
            <person name="Kapheim K."/>
        </authorList>
    </citation>
    <scope>NUCLEOTIDE SEQUENCE [LARGE SCALE GENOMIC DNA]</scope>
    <source>
        <strain evidence="14">0111107301</strain>
        <tissue evidence="14">Whole body</tissue>
    </source>
</reference>
<dbReference type="GO" id="GO:0005886">
    <property type="term" value="C:plasma membrane"/>
    <property type="evidence" value="ECO:0007669"/>
    <property type="project" value="TreeGrafter"/>
</dbReference>
<dbReference type="Pfam" id="PF00858">
    <property type="entry name" value="ASC"/>
    <property type="match status" value="1"/>
</dbReference>
<keyword evidence="15" id="KW-1185">Reference proteome</keyword>
<dbReference type="Gene3D" id="1.10.287.820">
    <property type="entry name" value="Acid-sensing ion channel domain"/>
    <property type="match status" value="1"/>
</dbReference>
<proteinExistence type="inferred from homology"/>
<keyword evidence="3 12" id="KW-0813">Transport</keyword>
<keyword evidence="10 12" id="KW-0739">Sodium transport</keyword>
<comment type="subcellular location">
    <subcellularLocation>
        <location evidence="1">Membrane</location>
        <topology evidence="1">Multi-pass membrane protein</topology>
    </subcellularLocation>
</comment>
<feature type="transmembrane region" description="Helical" evidence="13">
    <location>
        <begin position="467"/>
        <end position="490"/>
    </location>
</feature>
<feature type="transmembrane region" description="Helical" evidence="13">
    <location>
        <begin position="90"/>
        <end position="112"/>
    </location>
</feature>
<evidence type="ECO:0000256" key="1">
    <source>
        <dbReference type="ARBA" id="ARBA00004141"/>
    </source>
</evidence>
<keyword evidence="8 12" id="KW-0406">Ion transport</keyword>
<dbReference type="Proteomes" id="UP000053105">
    <property type="component" value="Unassembled WGS sequence"/>
</dbReference>
<evidence type="ECO:0000256" key="10">
    <source>
        <dbReference type="ARBA" id="ARBA00023201"/>
    </source>
</evidence>
<protein>
    <submittedName>
        <fullName evidence="14">Acid-sensing ion channel 2</fullName>
    </submittedName>
</protein>
<evidence type="ECO:0000313" key="14">
    <source>
        <dbReference type="EMBL" id="KOX76867.1"/>
    </source>
</evidence>
<evidence type="ECO:0000256" key="12">
    <source>
        <dbReference type="RuleBase" id="RU000679"/>
    </source>
</evidence>
<dbReference type="PANTHER" id="PTHR11690">
    <property type="entry name" value="AMILORIDE-SENSITIVE SODIUM CHANNEL-RELATED"/>
    <property type="match status" value="1"/>
</dbReference>
<evidence type="ECO:0000313" key="15">
    <source>
        <dbReference type="Proteomes" id="UP000053105"/>
    </source>
</evidence>
<dbReference type="EMBL" id="KQ435739">
    <property type="protein sequence ID" value="KOX76867.1"/>
    <property type="molecule type" value="Genomic_DNA"/>
</dbReference>
<evidence type="ECO:0000256" key="5">
    <source>
        <dbReference type="ARBA" id="ARBA00022692"/>
    </source>
</evidence>
<evidence type="ECO:0000256" key="4">
    <source>
        <dbReference type="ARBA" id="ARBA00022461"/>
    </source>
</evidence>
<evidence type="ECO:0000256" key="8">
    <source>
        <dbReference type="ARBA" id="ARBA00023065"/>
    </source>
</evidence>
<evidence type="ECO:0000256" key="13">
    <source>
        <dbReference type="SAM" id="Phobius"/>
    </source>
</evidence>
<evidence type="ECO:0000256" key="11">
    <source>
        <dbReference type="ARBA" id="ARBA00023303"/>
    </source>
</evidence>
<evidence type="ECO:0000256" key="9">
    <source>
        <dbReference type="ARBA" id="ARBA00023136"/>
    </source>
</evidence>
<keyword evidence="6 13" id="KW-1133">Transmembrane helix</keyword>
<keyword evidence="9 13" id="KW-0472">Membrane</keyword>
<dbReference type="GO" id="GO:0015280">
    <property type="term" value="F:ligand-gated sodium channel activity"/>
    <property type="evidence" value="ECO:0007669"/>
    <property type="project" value="TreeGrafter"/>
</dbReference>
<dbReference type="AlphaFoldDB" id="A0A0M9A468"/>
<name>A0A0M9A468_9HYME</name>
<accession>A0A0M9A468</accession>
<dbReference type="Gene3D" id="1.10.287.770">
    <property type="entry name" value="YojJ-like"/>
    <property type="match status" value="1"/>
</dbReference>
<sequence>MSEMSKNTLEKTLEKNNCFFENEILPNFQTRWRATLRQKEFIPDNYPNRIGMPTINAKSNAGKYFVEFASSSSVHGLNHLVARNRHPVEIVLTVFFVLGALLCLIILSLLFWDRYQNNATVIVVDNNRDEFEILKPALFICPITNVNLTEIPDVFKKHDVEHTPETEEFFVFLGNLTYENMMDTPIFDKVPANKWLEILYDLKKYIPSNILKENDPYETWVVTERGMCLATRSVFAVYATLNYWKTDNWTVIPEPDKLPSYDYSIGGIQMNVHVVYTVLTAILDPFDLITYNTAMTEMKQKTILGAIMSMSKIKTKQNVKELSVHQRKCKFFNDGGLKTWPVYTTNMCIMECRMKVIQDKCNCRPHFARSIEGVSTCNAMQLRCIGKVTKSLFLSETPPPFCQCVPKCDNIFYQIKRKSSSNCFGNQIPTNSSHMTIIVQLPQIIYYRSLLYGFTDFLTSVGGAAGLFLGASVLSFVEIFYYGTVHLCFYMKQIKQKRNQ</sequence>
<dbReference type="PANTHER" id="PTHR11690:SF240">
    <property type="entry name" value="PICKPOCKET 25-RELATED"/>
    <property type="match status" value="1"/>
</dbReference>
<dbReference type="OrthoDB" id="6628406at2759"/>
<keyword evidence="11 12" id="KW-0407">Ion channel</keyword>
<evidence type="ECO:0000256" key="2">
    <source>
        <dbReference type="ARBA" id="ARBA00007193"/>
    </source>
</evidence>
<gene>
    <name evidence="14" type="ORF">WN51_11285</name>
</gene>
<dbReference type="InterPro" id="IPR001873">
    <property type="entry name" value="ENaC"/>
</dbReference>